<dbReference type="AlphaFoldDB" id="A0A8E2EPJ9"/>
<dbReference type="GO" id="GO:0005524">
    <property type="term" value="F:ATP binding"/>
    <property type="evidence" value="ECO:0007669"/>
    <property type="project" value="InterPro"/>
</dbReference>
<feature type="domain" description="Protein kinase" evidence="1">
    <location>
        <begin position="106"/>
        <end position="418"/>
    </location>
</feature>
<organism evidence="2 3">
    <name type="scientific">Glonium stellatum</name>
    <dbReference type="NCBI Taxonomy" id="574774"/>
    <lineage>
        <taxon>Eukaryota</taxon>
        <taxon>Fungi</taxon>
        <taxon>Dikarya</taxon>
        <taxon>Ascomycota</taxon>
        <taxon>Pezizomycotina</taxon>
        <taxon>Dothideomycetes</taxon>
        <taxon>Pleosporomycetidae</taxon>
        <taxon>Gloniales</taxon>
        <taxon>Gloniaceae</taxon>
        <taxon>Glonium</taxon>
    </lineage>
</organism>
<dbReference type="EMBL" id="KV750979">
    <property type="protein sequence ID" value="OCL02265.1"/>
    <property type="molecule type" value="Genomic_DNA"/>
</dbReference>
<keyword evidence="2" id="KW-0418">Kinase</keyword>
<dbReference type="SMART" id="SM00220">
    <property type="entry name" value="S_TKc"/>
    <property type="match status" value="1"/>
</dbReference>
<gene>
    <name evidence="2" type="ORF">AOQ84DRAFT_229399</name>
</gene>
<proteinExistence type="predicted"/>
<dbReference type="Pfam" id="PF00069">
    <property type="entry name" value="Pkinase"/>
    <property type="match status" value="1"/>
</dbReference>
<dbReference type="Gene3D" id="1.10.510.10">
    <property type="entry name" value="Transferase(Phosphotransferase) domain 1"/>
    <property type="match status" value="1"/>
</dbReference>
<dbReference type="InterPro" id="IPR011009">
    <property type="entry name" value="Kinase-like_dom_sf"/>
</dbReference>
<dbReference type="CDD" id="cd00180">
    <property type="entry name" value="PKc"/>
    <property type="match status" value="1"/>
</dbReference>
<reference evidence="2 3" key="1">
    <citation type="journal article" date="2016" name="Nat. Commun.">
        <title>Ectomycorrhizal ecology is imprinted in the genome of the dominant symbiotic fungus Cenococcum geophilum.</title>
        <authorList>
            <consortium name="DOE Joint Genome Institute"/>
            <person name="Peter M."/>
            <person name="Kohler A."/>
            <person name="Ohm R.A."/>
            <person name="Kuo A."/>
            <person name="Krutzmann J."/>
            <person name="Morin E."/>
            <person name="Arend M."/>
            <person name="Barry K.W."/>
            <person name="Binder M."/>
            <person name="Choi C."/>
            <person name="Clum A."/>
            <person name="Copeland A."/>
            <person name="Grisel N."/>
            <person name="Haridas S."/>
            <person name="Kipfer T."/>
            <person name="LaButti K."/>
            <person name="Lindquist E."/>
            <person name="Lipzen A."/>
            <person name="Maire R."/>
            <person name="Meier B."/>
            <person name="Mihaltcheva S."/>
            <person name="Molinier V."/>
            <person name="Murat C."/>
            <person name="Poggeler S."/>
            <person name="Quandt C.A."/>
            <person name="Sperisen C."/>
            <person name="Tritt A."/>
            <person name="Tisserant E."/>
            <person name="Crous P.W."/>
            <person name="Henrissat B."/>
            <person name="Nehls U."/>
            <person name="Egli S."/>
            <person name="Spatafora J.W."/>
            <person name="Grigoriev I.V."/>
            <person name="Martin F.M."/>
        </authorList>
    </citation>
    <scope>NUCLEOTIDE SEQUENCE [LARGE SCALE GENOMIC DNA]</scope>
    <source>
        <strain evidence="2 3">CBS 207.34</strain>
    </source>
</reference>
<dbReference type="PANTHER" id="PTHR24359:SF1">
    <property type="entry name" value="INHIBITOR OF NUCLEAR FACTOR KAPPA-B KINASE EPSILON SUBUNIT HOMOLOG 1-RELATED"/>
    <property type="match status" value="1"/>
</dbReference>
<dbReference type="SUPFAM" id="SSF56112">
    <property type="entry name" value="Protein kinase-like (PK-like)"/>
    <property type="match status" value="1"/>
</dbReference>
<dbReference type="OrthoDB" id="4062651at2759"/>
<dbReference type="PANTHER" id="PTHR24359">
    <property type="entry name" value="SERINE/THREONINE-PROTEIN KINASE SBK1"/>
    <property type="match status" value="1"/>
</dbReference>
<dbReference type="Proteomes" id="UP000250140">
    <property type="component" value="Unassembled WGS sequence"/>
</dbReference>
<evidence type="ECO:0000313" key="2">
    <source>
        <dbReference type="EMBL" id="OCL02265.1"/>
    </source>
</evidence>
<dbReference type="GO" id="GO:0004674">
    <property type="term" value="F:protein serine/threonine kinase activity"/>
    <property type="evidence" value="ECO:0007669"/>
    <property type="project" value="TreeGrafter"/>
</dbReference>
<dbReference type="PROSITE" id="PS50011">
    <property type="entry name" value="PROTEIN_KINASE_DOM"/>
    <property type="match status" value="1"/>
</dbReference>
<keyword evidence="2" id="KW-0808">Transferase</keyword>
<dbReference type="InterPro" id="IPR000719">
    <property type="entry name" value="Prot_kinase_dom"/>
</dbReference>
<evidence type="ECO:0000313" key="3">
    <source>
        <dbReference type="Proteomes" id="UP000250140"/>
    </source>
</evidence>
<protein>
    <submittedName>
        <fullName evidence="2">Kinase-like protein</fullName>
    </submittedName>
</protein>
<evidence type="ECO:0000259" key="1">
    <source>
        <dbReference type="PROSITE" id="PS50011"/>
    </source>
</evidence>
<accession>A0A8E2EPJ9</accession>
<sequence>MNTSYSTEGSLQMWISLPSAPNSSSRGDGSVASFVTTRTSLSAASFRTAQSRIASRNTSLVTGGHTHPNPSKWLEYLQEKSLIPTLDEEKNWSGRGQHVEYESHEASLIPLVSEGVLGFSATALVESVRCRRIRLARKTVKCGYRIKREDAIKEVEHLQRLRHYHLIQVIGTYVMGRDLAILLYPVADYNLESFIDSILDEQPQTGRRVASMCFFFGCLSNALQYLHSNITRHMDIKPKNLLVRDISRKDDRFAIRYNIYLADFGISRSYSSYDASETDSATSFTRTYSAPEVILQEKRGLSADIFSLGCVFLEILAVIAFYWGDPNEMKIFRENRTTNIDGDQSYQANIPALRSWLDHVVGVYRDRLVSAFTDLTQDQPTKSLHETDTLLDLLPKMLDADPSLRPTAAALATCTSHLCCPRCHSEPEALEAAEECI</sequence>
<keyword evidence="3" id="KW-1185">Reference proteome</keyword>
<name>A0A8E2EPJ9_9PEZI</name>